<feature type="transmembrane region" description="Helical" evidence="1">
    <location>
        <begin position="20"/>
        <end position="42"/>
    </location>
</feature>
<reference evidence="3" key="1">
    <citation type="journal article" date="2019" name="Int. J. Syst. Evol. Microbiol.">
        <title>The Global Catalogue of Microorganisms (GCM) 10K type strain sequencing project: providing services to taxonomists for standard genome sequencing and annotation.</title>
        <authorList>
            <consortium name="The Broad Institute Genomics Platform"/>
            <consortium name="The Broad Institute Genome Sequencing Center for Infectious Disease"/>
            <person name="Wu L."/>
            <person name="Ma J."/>
        </authorList>
    </citation>
    <scope>NUCLEOTIDE SEQUENCE [LARGE SCALE GENOMIC DNA]</scope>
    <source>
        <strain evidence="3">ICMP 257</strain>
    </source>
</reference>
<gene>
    <name evidence="2" type="ORF">ACFPL4_06825</name>
</gene>
<protein>
    <recommendedName>
        <fullName evidence="4">ABC transporter permease</fullName>
    </recommendedName>
</protein>
<feature type="transmembrane region" description="Helical" evidence="1">
    <location>
        <begin position="87"/>
        <end position="107"/>
    </location>
</feature>
<evidence type="ECO:0000313" key="2">
    <source>
        <dbReference type="EMBL" id="MFC4978079.1"/>
    </source>
</evidence>
<keyword evidence="1" id="KW-1133">Transmembrane helix</keyword>
<accession>A0ABV9V5N0</accession>
<keyword evidence="3" id="KW-1185">Reference proteome</keyword>
<dbReference type="GeneID" id="31231502"/>
<evidence type="ECO:0008006" key="4">
    <source>
        <dbReference type="Google" id="ProtNLM"/>
    </source>
</evidence>
<evidence type="ECO:0000313" key="3">
    <source>
        <dbReference type="Proteomes" id="UP001595908"/>
    </source>
</evidence>
<proteinExistence type="predicted"/>
<feature type="transmembrane region" description="Helical" evidence="1">
    <location>
        <begin position="203"/>
        <end position="221"/>
    </location>
</feature>
<dbReference type="RefSeq" id="WP_033297069.1">
    <property type="nucleotide sequence ID" value="NZ_JBHSJE010000001.1"/>
</dbReference>
<dbReference type="EMBL" id="JBHSJE010000001">
    <property type="protein sequence ID" value="MFC4978079.1"/>
    <property type="molecule type" value="Genomic_DNA"/>
</dbReference>
<comment type="caution">
    <text evidence="2">The sequence shown here is derived from an EMBL/GenBank/DDBJ whole genome shotgun (WGS) entry which is preliminary data.</text>
</comment>
<feature type="transmembrane region" description="Helical" evidence="1">
    <location>
        <begin position="294"/>
        <end position="316"/>
    </location>
</feature>
<organism evidence="2 3">
    <name type="scientific">Streptomyces atroolivaceus</name>
    <dbReference type="NCBI Taxonomy" id="66869"/>
    <lineage>
        <taxon>Bacteria</taxon>
        <taxon>Bacillati</taxon>
        <taxon>Actinomycetota</taxon>
        <taxon>Actinomycetes</taxon>
        <taxon>Kitasatosporales</taxon>
        <taxon>Streptomycetaceae</taxon>
        <taxon>Streptomyces</taxon>
    </lineage>
</organism>
<evidence type="ECO:0000256" key="1">
    <source>
        <dbReference type="SAM" id="Phobius"/>
    </source>
</evidence>
<name>A0ABV9V5N0_STRAZ</name>
<feature type="transmembrane region" description="Helical" evidence="1">
    <location>
        <begin position="128"/>
        <end position="154"/>
    </location>
</feature>
<dbReference type="Proteomes" id="UP001595908">
    <property type="component" value="Unassembled WGS sequence"/>
</dbReference>
<keyword evidence="1" id="KW-0472">Membrane</keyword>
<feature type="transmembrane region" description="Helical" evidence="1">
    <location>
        <begin position="174"/>
        <end position="196"/>
    </location>
</feature>
<keyword evidence="1" id="KW-0812">Transmembrane</keyword>
<sequence length="324" mass="34981">MSTLTTLRGPARVVVRQHRWTLWIAGGLALAGVIILIVTALWSAHVVDAFESGPCSAEGDPGRSCYQPVRDYMDTIFALSKAFDHTATVLMALPLLIGVFVAGPMIARELESGTFKVSWTQSVSPARWLAAKLAVPAALLLAGVSVLTAVLTWARSYADTPYPVQWHDALVFSTSGVLPLAHAFFGMCVGALAGLLVRRTLPALTVSALVTGTALTALTYWRQELWPPRTLTGETLNAAEGMWWVETGDLTSSGERLTQTACSQSASEADRLQCLADHDITGHYLDYHPASHFWPIQLVETGILLALAALALALAFRMLRRRTG</sequence>